<reference evidence="1" key="1">
    <citation type="submission" date="2023-06" db="EMBL/GenBank/DDBJ databases">
        <authorList>
            <consortium name="Lawrence Berkeley National Laboratory"/>
            <person name="Ahrendt S."/>
            <person name="Sahu N."/>
            <person name="Indic B."/>
            <person name="Wong-Bajracharya J."/>
            <person name="Merenyi Z."/>
            <person name="Ke H.-M."/>
            <person name="Monk M."/>
            <person name="Kocsube S."/>
            <person name="Drula E."/>
            <person name="Lipzen A."/>
            <person name="Balint B."/>
            <person name="Henrissat B."/>
            <person name="Andreopoulos B."/>
            <person name="Martin F.M."/>
            <person name="Harder C.B."/>
            <person name="Rigling D."/>
            <person name="Ford K.L."/>
            <person name="Foster G.D."/>
            <person name="Pangilinan J."/>
            <person name="Papanicolaou A."/>
            <person name="Barry K."/>
            <person name="LaButti K."/>
            <person name="Viragh M."/>
            <person name="Koriabine M."/>
            <person name="Yan M."/>
            <person name="Riley R."/>
            <person name="Champramary S."/>
            <person name="Plett K.L."/>
            <person name="Tsai I.J."/>
            <person name="Slot J."/>
            <person name="Sipos G."/>
            <person name="Plett J."/>
            <person name="Nagy L.G."/>
            <person name="Grigoriev I.V."/>
        </authorList>
    </citation>
    <scope>NUCLEOTIDE SEQUENCE</scope>
    <source>
        <strain evidence="1">ICMP 16352</strain>
    </source>
</reference>
<dbReference type="AlphaFoldDB" id="A0AA39NU56"/>
<evidence type="ECO:0000313" key="1">
    <source>
        <dbReference type="EMBL" id="KAK0471922.1"/>
    </source>
</evidence>
<dbReference type="Proteomes" id="UP001175227">
    <property type="component" value="Unassembled WGS sequence"/>
</dbReference>
<comment type="caution">
    <text evidence="1">The sequence shown here is derived from an EMBL/GenBank/DDBJ whole genome shotgun (WGS) entry which is preliminary data.</text>
</comment>
<accession>A0AA39NU56</accession>
<gene>
    <name evidence="1" type="ORF">IW261DRAFT_826501</name>
</gene>
<proteinExistence type="predicted"/>
<sequence length="164" mass="17764">MLLLCLLSTHQASASWTIMTAPNPRLASLMVVARGYQSRPSSQASLFSVASAGLASSLLVWLQSRRVGSHIPREDPYFKNALVAIEGATASRKLDDGSLESDTTIAADLWLHTTASTFIHTSMTPIGMESLPNAGTKINLTILSEVTSIIGNGDYYYYRPMVTR</sequence>
<name>A0AA39NU56_9AGAR</name>
<protein>
    <submittedName>
        <fullName evidence="1">Uncharacterized protein</fullName>
    </submittedName>
</protein>
<dbReference type="EMBL" id="JAUEPR010000045">
    <property type="protein sequence ID" value="KAK0471922.1"/>
    <property type="molecule type" value="Genomic_DNA"/>
</dbReference>
<evidence type="ECO:0000313" key="2">
    <source>
        <dbReference type="Proteomes" id="UP001175227"/>
    </source>
</evidence>
<keyword evidence="2" id="KW-1185">Reference proteome</keyword>
<organism evidence="1 2">
    <name type="scientific">Armillaria novae-zelandiae</name>
    <dbReference type="NCBI Taxonomy" id="153914"/>
    <lineage>
        <taxon>Eukaryota</taxon>
        <taxon>Fungi</taxon>
        <taxon>Dikarya</taxon>
        <taxon>Basidiomycota</taxon>
        <taxon>Agaricomycotina</taxon>
        <taxon>Agaricomycetes</taxon>
        <taxon>Agaricomycetidae</taxon>
        <taxon>Agaricales</taxon>
        <taxon>Marasmiineae</taxon>
        <taxon>Physalacriaceae</taxon>
        <taxon>Armillaria</taxon>
    </lineage>
</organism>